<protein>
    <recommendedName>
        <fullName evidence="6">WD40 repeat-like protein</fullName>
    </recommendedName>
</protein>
<organism evidence="4 5">
    <name type="scientific">Paxillus involutus ATCC 200175</name>
    <dbReference type="NCBI Taxonomy" id="664439"/>
    <lineage>
        <taxon>Eukaryota</taxon>
        <taxon>Fungi</taxon>
        <taxon>Dikarya</taxon>
        <taxon>Basidiomycota</taxon>
        <taxon>Agaricomycotina</taxon>
        <taxon>Agaricomycetes</taxon>
        <taxon>Agaricomycetidae</taxon>
        <taxon>Boletales</taxon>
        <taxon>Paxilineae</taxon>
        <taxon>Paxillaceae</taxon>
        <taxon>Paxillus</taxon>
    </lineage>
</organism>
<dbReference type="EMBL" id="KN820516">
    <property type="protein sequence ID" value="KIJ06101.1"/>
    <property type="molecule type" value="Genomic_DNA"/>
</dbReference>
<dbReference type="PROSITE" id="PS50294">
    <property type="entry name" value="WD_REPEATS_REGION"/>
    <property type="match status" value="5"/>
</dbReference>
<feature type="repeat" description="WD" evidence="3">
    <location>
        <begin position="43"/>
        <end position="84"/>
    </location>
</feature>
<gene>
    <name evidence="4" type="ORF">PAXINDRAFT_29211</name>
</gene>
<dbReference type="Gene3D" id="2.130.10.10">
    <property type="entry name" value="YVTN repeat-like/Quinoprotein amine dehydrogenase"/>
    <property type="match status" value="3"/>
</dbReference>
<evidence type="ECO:0008006" key="6">
    <source>
        <dbReference type="Google" id="ProtNLM"/>
    </source>
</evidence>
<dbReference type="PROSITE" id="PS50082">
    <property type="entry name" value="WD_REPEATS_2"/>
    <property type="match status" value="6"/>
</dbReference>
<dbReference type="Pfam" id="PF00400">
    <property type="entry name" value="WD40"/>
    <property type="match status" value="7"/>
</dbReference>
<dbReference type="PROSITE" id="PS00678">
    <property type="entry name" value="WD_REPEATS_1"/>
    <property type="match status" value="2"/>
</dbReference>
<dbReference type="InterPro" id="IPR001680">
    <property type="entry name" value="WD40_rpt"/>
</dbReference>
<keyword evidence="1 3" id="KW-0853">WD repeat</keyword>
<evidence type="ECO:0000313" key="4">
    <source>
        <dbReference type="EMBL" id="KIJ06101.1"/>
    </source>
</evidence>
<dbReference type="GO" id="GO:1990234">
    <property type="term" value="C:transferase complex"/>
    <property type="evidence" value="ECO:0007669"/>
    <property type="project" value="UniProtKB-ARBA"/>
</dbReference>
<feature type="repeat" description="WD" evidence="3">
    <location>
        <begin position="236"/>
        <end position="277"/>
    </location>
</feature>
<feature type="repeat" description="WD" evidence="3">
    <location>
        <begin position="278"/>
        <end position="313"/>
    </location>
</feature>
<feature type="repeat" description="WD" evidence="3">
    <location>
        <begin position="1"/>
        <end position="42"/>
    </location>
</feature>
<keyword evidence="2" id="KW-0677">Repeat</keyword>
<feature type="repeat" description="WD" evidence="3">
    <location>
        <begin position="193"/>
        <end position="234"/>
    </location>
</feature>
<dbReference type="HOGENOM" id="CLU_000288_57_33_1"/>
<dbReference type="PANTHER" id="PTHR22847:SF637">
    <property type="entry name" value="WD REPEAT DOMAIN 5B"/>
    <property type="match status" value="1"/>
</dbReference>
<reference evidence="5" key="2">
    <citation type="submission" date="2015-01" db="EMBL/GenBank/DDBJ databases">
        <title>Evolutionary Origins and Diversification of the Mycorrhizal Mutualists.</title>
        <authorList>
            <consortium name="DOE Joint Genome Institute"/>
            <consortium name="Mycorrhizal Genomics Consortium"/>
            <person name="Kohler A."/>
            <person name="Kuo A."/>
            <person name="Nagy L.G."/>
            <person name="Floudas D."/>
            <person name="Copeland A."/>
            <person name="Barry K.W."/>
            <person name="Cichocki N."/>
            <person name="Veneault-Fourrey C."/>
            <person name="LaButti K."/>
            <person name="Lindquist E.A."/>
            <person name="Lipzen A."/>
            <person name="Lundell T."/>
            <person name="Morin E."/>
            <person name="Murat C."/>
            <person name="Riley R."/>
            <person name="Ohm R."/>
            <person name="Sun H."/>
            <person name="Tunlid A."/>
            <person name="Henrissat B."/>
            <person name="Grigoriev I.V."/>
            <person name="Hibbett D.S."/>
            <person name="Martin F."/>
        </authorList>
    </citation>
    <scope>NUCLEOTIDE SEQUENCE [LARGE SCALE GENOMIC DNA]</scope>
    <source>
        <strain evidence="5">ATCC 200175</strain>
    </source>
</reference>
<dbReference type="SUPFAM" id="SSF50998">
    <property type="entry name" value="Quinoprotein alcohol dehydrogenase-like"/>
    <property type="match status" value="1"/>
</dbReference>
<dbReference type="OrthoDB" id="538223at2759"/>
<dbReference type="PRINTS" id="PR00320">
    <property type="entry name" value="GPROTEINBRPT"/>
</dbReference>
<feature type="non-terminal residue" evidence="4">
    <location>
        <position position="313"/>
    </location>
</feature>
<accession>A0A0C9TFS2</accession>
<dbReference type="InterPro" id="IPR015943">
    <property type="entry name" value="WD40/YVTN_repeat-like_dom_sf"/>
</dbReference>
<dbReference type="InterPro" id="IPR020472">
    <property type="entry name" value="WD40_PAC1"/>
</dbReference>
<dbReference type="InterPro" id="IPR019775">
    <property type="entry name" value="WD40_repeat_CS"/>
</dbReference>
<dbReference type="PANTHER" id="PTHR22847">
    <property type="entry name" value="WD40 REPEAT PROTEIN"/>
    <property type="match status" value="1"/>
</dbReference>
<name>A0A0C9TFS2_PAXIN</name>
<evidence type="ECO:0000256" key="2">
    <source>
        <dbReference type="ARBA" id="ARBA00022737"/>
    </source>
</evidence>
<keyword evidence="5" id="KW-1185">Reference proteome</keyword>
<evidence type="ECO:0000256" key="3">
    <source>
        <dbReference type="PROSITE-ProRule" id="PRU00221"/>
    </source>
</evidence>
<dbReference type="InterPro" id="IPR011047">
    <property type="entry name" value="Quinoprotein_ADH-like_sf"/>
</dbReference>
<evidence type="ECO:0000256" key="1">
    <source>
        <dbReference type="ARBA" id="ARBA00022574"/>
    </source>
</evidence>
<reference evidence="4 5" key="1">
    <citation type="submission" date="2014-06" db="EMBL/GenBank/DDBJ databases">
        <authorList>
            <consortium name="DOE Joint Genome Institute"/>
            <person name="Kuo A."/>
            <person name="Kohler A."/>
            <person name="Nagy L.G."/>
            <person name="Floudas D."/>
            <person name="Copeland A."/>
            <person name="Barry K.W."/>
            <person name="Cichocki N."/>
            <person name="Veneault-Fourrey C."/>
            <person name="LaButti K."/>
            <person name="Lindquist E.A."/>
            <person name="Lipzen A."/>
            <person name="Lundell T."/>
            <person name="Morin E."/>
            <person name="Murat C."/>
            <person name="Sun H."/>
            <person name="Tunlid A."/>
            <person name="Henrissat B."/>
            <person name="Grigoriev I.V."/>
            <person name="Hibbett D.S."/>
            <person name="Martin F."/>
            <person name="Nordberg H.P."/>
            <person name="Cantor M.N."/>
            <person name="Hua S.X."/>
        </authorList>
    </citation>
    <scope>NUCLEOTIDE SEQUENCE [LARGE SCALE GENOMIC DNA]</scope>
    <source>
        <strain evidence="4 5">ATCC 200175</strain>
    </source>
</reference>
<feature type="non-terminal residue" evidence="4">
    <location>
        <position position="1"/>
    </location>
</feature>
<feature type="repeat" description="WD" evidence="3">
    <location>
        <begin position="139"/>
        <end position="162"/>
    </location>
</feature>
<dbReference type="CDD" id="cd00200">
    <property type="entry name" value="WD40"/>
    <property type="match status" value="1"/>
</dbReference>
<dbReference type="AlphaFoldDB" id="A0A0C9TFS2"/>
<evidence type="ECO:0000313" key="5">
    <source>
        <dbReference type="Proteomes" id="UP000053647"/>
    </source>
</evidence>
<sequence length="313" mass="33362">LEGHTRGVLGLAFFPDDRRLISGSLDKSLIIWDGTAGEVEKRLTGHTGPVRSVAIAPNGRVFASGSEDGTVRMWKGTTGKQNGEPIAMGPMGGGVWALSFSPSGQRVAATGNGQVQICDVPTQGLVGDPLPIPGGGKYSVALSPDGSRIAADGAKGSIRIWDFGSMASGREGENDSDSDTVWSPQAKVIFDSLKGHSDYVRWATFAPDGRQLVTASRDAMICQWDMRSGAQMGKPLRGHSGPINDGVLSHDGDTLATASRDRTVRFWDLKTGNQKSRFLQHESDVRRVALSRDGSLLASGCYDGKVYLWDMKA</sequence>
<proteinExistence type="predicted"/>
<dbReference type="Proteomes" id="UP000053647">
    <property type="component" value="Unassembled WGS sequence"/>
</dbReference>
<dbReference type="SMART" id="SM00320">
    <property type="entry name" value="WD40"/>
    <property type="match status" value="7"/>
</dbReference>